<proteinExistence type="predicted"/>
<evidence type="ECO:0000313" key="1">
    <source>
        <dbReference type="EMBL" id="KAL3288291.1"/>
    </source>
</evidence>
<dbReference type="EMBL" id="JABFTP020000185">
    <property type="protein sequence ID" value="KAL3288291.1"/>
    <property type="molecule type" value="Genomic_DNA"/>
</dbReference>
<sequence>MYDTHFFRTATSISLVLKEKIIEKSYEKEKILYYGGYLLHVTDISTREIIKFSETNATSYQYGTKIDTSRKVLIKSEL</sequence>
<reference evidence="1 2" key="1">
    <citation type="journal article" date="2021" name="BMC Biol.">
        <title>Horizontally acquired antibacterial genes associated with adaptive radiation of ladybird beetles.</title>
        <authorList>
            <person name="Li H.S."/>
            <person name="Tang X.F."/>
            <person name="Huang Y.H."/>
            <person name="Xu Z.Y."/>
            <person name="Chen M.L."/>
            <person name="Du X.Y."/>
            <person name="Qiu B.Y."/>
            <person name="Chen P.T."/>
            <person name="Zhang W."/>
            <person name="Slipinski A."/>
            <person name="Escalona H.E."/>
            <person name="Waterhouse R.M."/>
            <person name="Zwick A."/>
            <person name="Pang H."/>
        </authorList>
    </citation>
    <scope>NUCLEOTIDE SEQUENCE [LARGE SCALE GENOMIC DNA]</scope>
    <source>
        <strain evidence="1">SYSU2018</strain>
    </source>
</reference>
<evidence type="ECO:0000313" key="2">
    <source>
        <dbReference type="Proteomes" id="UP001516400"/>
    </source>
</evidence>
<accession>A0ABD2PCB6</accession>
<feature type="non-terminal residue" evidence="1">
    <location>
        <position position="78"/>
    </location>
</feature>
<gene>
    <name evidence="1" type="ORF">HHI36_002739</name>
</gene>
<dbReference type="AlphaFoldDB" id="A0ABD2PCB6"/>
<dbReference type="Proteomes" id="UP001516400">
    <property type="component" value="Unassembled WGS sequence"/>
</dbReference>
<comment type="caution">
    <text evidence="1">The sequence shown here is derived from an EMBL/GenBank/DDBJ whole genome shotgun (WGS) entry which is preliminary data.</text>
</comment>
<name>A0ABD2PCB6_9CUCU</name>
<protein>
    <submittedName>
        <fullName evidence="1">Uncharacterized protein</fullName>
    </submittedName>
</protein>
<keyword evidence="2" id="KW-1185">Reference proteome</keyword>
<organism evidence="1 2">
    <name type="scientific">Cryptolaemus montrouzieri</name>
    <dbReference type="NCBI Taxonomy" id="559131"/>
    <lineage>
        <taxon>Eukaryota</taxon>
        <taxon>Metazoa</taxon>
        <taxon>Ecdysozoa</taxon>
        <taxon>Arthropoda</taxon>
        <taxon>Hexapoda</taxon>
        <taxon>Insecta</taxon>
        <taxon>Pterygota</taxon>
        <taxon>Neoptera</taxon>
        <taxon>Endopterygota</taxon>
        <taxon>Coleoptera</taxon>
        <taxon>Polyphaga</taxon>
        <taxon>Cucujiformia</taxon>
        <taxon>Coccinelloidea</taxon>
        <taxon>Coccinellidae</taxon>
        <taxon>Scymninae</taxon>
        <taxon>Scymnini</taxon>
        <taxon>Cryptolaemus</taxon>
    </lineage>
</organism>